<evidence type="ECO:0000313" key="2">
    <source>
        <dbReference type="EMBL" id="BDT62510.1"/>
    </source>
</evidence>
<sequence length="225" mass="23905">MPAPMGSYIETGMLEGHSKEDFSVSEAVLAGLHGATSVSGVGEIAAAVSRTVLDVKSGGSESPKDDSGSHGDNVGEGTETKNNHDGRKIVEAGKISNDENHDHKSNSDVEVGVTTTNSSEVLPKKRGRKPKNTCNVGCEQKKTRLATTNKIEQHTGETNEEEENKKINCHKIIRNLNNTIQNLSEQTPSITIKDFCVHVHVSTPTLQDVGCDTKTSDGGGSATNI</sequence>
<accession>A0A9C7EYM7</accession>
<dbReference type="EMBL" id="LC738875">
    <property type="protein sequence ID" value="BDT62510.1"/>
    <property type="molecule type" value="Genomic_DNA"/>
</dbReference>
<evidence type="ECO:0000256" key="1">
    <source>
        <dbReference type="SAM" id="MobiDB-lite"/>
    </source>
</evidence>
<feature type="compositionally biased region" description="Basic and acidic residues" evidence="1">
    <location>
        <begin position="78"/>
        <end position="107"/>
    </location>
</feature>
<organism evidence="2">
    <name type="scientific">Melicertus latisulcatus pemonivirus</name>
    <dbReference type="NCBI Taxonomy" id="2984278"/>
    <lineage>
        <taxon>Viruses</taxon>
        <taxon>Viruses incertae sedis</taxon>
        <taxon>Naldaviricetes</taxon>
        <taxon>Nimaviridae</taxon>
    </lineage>
</organism>
<protein>
    <submittedName>
        <fullName evidence="2">Uncharacterized protein</fullName>
    </submittedName>
</protein>
<reference evidence="2" key="1">
    <citation type="submission" date="2022-10" db="EMBL/GenBank/DDBJ databases">
        <title>Genome sequences of endogenous nimaviruses in decapod crustaceans.</title>
        <authorList>
            <person name="Kawato S."/>
            <person name="Nozaki R."/>
            <person name="Kondo H."/>
            <person name="Hirono I."/>
        </authorList>
    </citation>
    <scope>NUCLEOTIDE SEQUENCE</scope>
    <source>
        <strain evidence="2">Okinawa2016</strain>
    </source>
</reference>
<proteinExistence type="predicted"/>
<name>A0A9C7EYM7_9VIRU</name>
<feature type="region of interest" description="Disordered" evidence="1">
    <location>
        <begin position="56"/>
        <end position="134"/>
    </location>
</feature>